<protein>
    <submittedName>
        <fullName evidence="2">Uncharacterized protein</fullName>
    </submittedName>
</protein>
<accession>A0AAJ0BQW6</accession>
<dbReference type="InterPro" id="IPR025444">
    <property type="entry name" value="Monooxy_af470"/>
</dbReference>
<dbReference type="AlphaFoldDB" id="A0AAJ0BQW6"/>
<dbReference type="EMBL" id="MU839033">
    <property type="protein sequence ID" value="KAK1762818.1"/>
    <property type="molecule type" value="Genomic_DNA"/>
</dbReference>
<dbReference type="GeneID" id="85312327"/>
<proteinExistence type="predicted"/>
<organism evidence="2 3">
    <name type="scientific">Phialemonium atrogriseum</name>
    <dbReference type="NCBI Taxonomy" id="1093897"/>
    <lineage>
        <taxon>Eukaryota</taxon>
        <taxon>Fungi</taxon>
        <taxon>Dikarya</taxon>
        <taxon>Ascomycota</taxon>
        <taxon>Pezizomycotina</taxon>
        <taxon>Sordariomycetes</taxon>
        <taxon>Sordariomycetidae</taxon>
        <taxon>Cephalothecales</taxon>
        <taxon>Cephalothecaceae</taxon>
        <taxon>Phialemonium</taxon>
    </lineage>
</organism>
<gene>
    <name evidence="2" type="ORF">QBC33DRAFT_551149</name>
</gene>
<evidence type="ECO:0000313" key="2">
    <source>
        <dbReference type="EMBL" id="KAK1762818.1"/>
    </source>
</evidence>
<evidence type="ECO:0000256" key="1">
    <source>
        <dbReference type="SAM" id="MobiDB-lite"/>
    </source>
</evidence>
<dbReference type="InterPro" id="IPR011008">
    <property type="entry name" value="Dimeric_a/b-barrel"/>
</dbReference>
<sequence length="294" mass="33034">MSSHVKMDFKPFVTSSASGPRHDPHRAAKIARHAVFRDNFAISSWLCLGAVMQVLAYLLLPPLYAMTPAVSLLSFRFLRTMLMHRGVIGNSQMDGVKMGKFSAQIPGKYSEPPSQTSEQDVTVIILAARSNHALGIFGPGYRDVSNYLNAMVAELWEDADKYGFLGQTTWVAANERHTNNQVMVLCYFRSVEDLHAYAHGPLHRRAWTWWNSITKSHPHLSIMHEVYHAPKKQWENIFVNNHLTGIANMQARVDMEGQRVRPLVDASRGGFRSQLGRLGRGGGAENEVYGPEPY</sequence>
<evidence type="ECO:0000313" key="3">
    <source>
        <dbReference type="Proteomes" id="UP001244011"/>
    </source>
</evidence>
<dbReference type="RefSeq" id="XP_060279031.1">
    <property type="nucleotide sequence ID" value="XM_060429140.1"/>
</dbReference>
<feature type="region of interest" description="Disordered" evidence="1">
    <location>
        <begin position="274"/>
        <end position="294"/>
    </location>
</feature>
<reference evidence="2" key="1">
    <citation type="submission" date="2023-06" db="EMBL/GenBank/DDBJ databases">
        <title>Genome-scale phylogeny and comparative genomics of the fungal order Sordariales.</title>
        <authorList>
            <consortium name="Lawrence Berkeley National Laboratory"/>
            <person name="Hensen N."/>
            <person name="Bonometti L."/>
            <person name="Westerberg I."/>
            <person name="Brannstrom I.O."/>
            <person name="Guillou S."/>
            <person name="Cros-Aarteil S."/>
            <person name="Calhoun S."/>
            <person name="Haridas S."/>
            <person name="Kuo A."/>
            <person name="Mondo S."/>
            <person name="Pangilinan J."/>
            <person name="Riley R."/>
            <person name="Labutti K."/>
            <person name="Andreopoulos B."/>
            <person name="Lipzen A."/>
            <person name="Chen C."/>
            <person name="Yanf M."/>
            <person name="Daum C."/>
            <person name="Ng V."/>
            <person name="Clum A."/>
            <person name="Steindorff A."/>
            <person name="Ohm R."/>
            <person name="Martin F."/>
            <person name="Silar P."/>
            <person name="Natvig D."/>
            <person name="Lalanne C."/>
            <person name="Gautier V."/>
            <person name="Ament-Velasquez S.L."/>
            <person name="Kruys A."/>
            <person name="Hutchinson M.I."/>
            <person name="Powell A.J."/>
            <person name="Barry K."/>
            <person name="Miller A.N."/>
            <person name="Grigoriev I.V."/>
            <person name="Debuchy R."/>
            <person name="Gladieux P."/>
            <person name="Thoren M.H."/>
            <person name="Johannesson H."/>
        </authorList>
    </citation>
    <scope>NUCLEOTIDE SEQUENCE</scope>
    <source>
        <strain evidence="2">8032-3</strain>
    </source>
</reference>
<dbReference type="Pfam" id="PF13826">
    <property type="entry name" value="Monooxy_af470-like"/>
    <property type="match status" value="1"/>
</dbReference>
<dbReference type="Proteomes" id="UP001244011">
    <property type="component" value="Unassembled WGS sequence"/>
</dbReference>
<keyword evidence="3" id="KW-1185">Reference proteome</keyword>
<dbReference type="SUPFAM" id="SSF54909">
    <property type="entry name" value="Dimeric alpha+beta barrel"/>
    <property type="match status" value="1"/>
</dbReference>
<comment type="caution">
    <text evidence="2">The sequence shown here is derived from an EMBL/GenBank/DDBJ whole genome shotgun (WGS) entry which is preliminary data.</text>
</comment>
<name>A0AAJ0BQW6_9PEZI</name>